<name>A0AAV5WD83_9BILA</name>
<gene>
    <name evidence="1" type="ORF">PFISCL1PPCAC_21109</name>
</gene>
<evidence type="ECO:0000313" key="2">
    <source>
        <dbReference type="Proteomes" id="UP001432322"/>
    </source>
</evidence>
<keyword evidence="2" id="KW-1185">Reference proteome</keyword>
<reference evidence="1" key="1">
    <citation type="submission" date="2023-10" db="EMBL/GenBank/DDBJ databases">
        <title>Genome assembly of Pristionchus species.</title>
        <authorList>
            <person name="Yoshida K."/>
            <person name="Sommer R.J."/>
        </authorList>
    </citation>
    <scope>NUCLEOTIDE SEQUENCE</scope>
    <source>
        <strain evidence="1">RS5133</strain>
    </source>
</reference>
<feature type="non-terminal residue" evidence="1">
    <location>
        <position position="125"/>
    </location>
</feature>
<protein>
    <recommendedName>
        <fullName evidence="3">Secreted protein</fullName>
    </recommendedName>
</protein>
<dbReference type="Proteomes" id="UP001432322">
    <property type="component" value="Unassembled WGS sequence"/>
</dbReference>
<evidence type="ECO:0008006" key="3">
    <source>
        <dbReference type="Google" id="ProtNLM"/>
    </source>
</evidence>
<sequence length="125" mass="14199">QRLLELLGRHVLAVFVSAIVLGRARCHFLGHGDLLARVVYGVRWRGSRRRAIGGPLRRHLFGRGWGRRCWRGCGIGGTHAARSAGHRQISHHFRLLLTTTCDDCDDITAYCNEEQHKSIQKRLHS</sequence>
<proteinExistence type="predicted"/>
<dbReference type="EMBL" id="BTSY01000005">
    <property type="protein sequence ID" value="GMT29812.1"/>
    <property type="molecule type" value="Genomic_DNA"/>
</dbReference>
<feature type="non-terminal residue" evidence="1">
    <location>
        <position position="1"/>
    </location>
</feature>
<comment type="caution">
    <text evidence="1">The sequence shown here is derived from an EMBL/GenBank/DDBJ whole genome shotgun (WGS) entry which is preliminary data.</text>
</comment>
<accession>A0AAV5WD83</accession>
<dbReference type="AlphaFoldDB" id="A0AAV5WD83"/>
<organism evidence="1 2">
    <name type="scientific">Pristionchus fissidentatus</name>
    <dbReference type="NCBI Taxonomy" id="1538716"/>
    <lineage>
        <taxon>Eukaryota</taxon>
        <taxon>Metazoa</taxon>
        <taxon>Ecdysozoa</taxon>
        <taxon>Nematoda</taxon>
        <taxon>Chromadorea</taxon>
        <taxon>Rhabditida</taxon>
        <taxon>Rhabditina</taxon>
        <taxon>Diplogasteromorpha</taxon>
        <taxon>Diplogasteroidea</taxon>
        <taxon>Neodiplogasteridae</taxon>
        <taxon>Pristionchus</taxon>
    </lineage>
</organism>
<evidence type="ECO:0000313" key="1">
    <source>
        <dbReference type="EMBL" id="GMT29812.1"/>
    </source>
</evidence>